<comment type="subcellular location">
    <subcellularLocation>
        <location evidence="1 9">Cell inner membrane</location>
        <topology evidence="1 9">Multi-pass membrane protein</topology>
    </subcellularLocation>
</comment>
<comment type="similarity">
    <text evidence="8 9">Belongs to the TRAP transporter small permease family.</text>
</comment>
<keyword evidence="3" id="KW-1003">Cell membrane</keyword>
<accession>A0ABT6UJ72</accession>
<evidence type="ECO:0000256" key="9">
    <source>
        <dbReference type="RuleBase" id="RU369079"/>
    </source>
</evidence>
<evidence type="ECO:0000256" key="10">
    <source>
        <dbReference type="SAM" id="MobiDB-lite"/>
    </source>
</evidence>
<feature type="compositionally biased region" description="Basic and acidic residues" evidence="10">
    <location>
        <begin position="159"/>
        <end position="168"/>
    </location>
</feature>
<keyword evidence="13" id="KW-1185">Reference proteome</keyword>
<dbReference type="PANTHER" id="PTHR35011:SF2">
    <property type="entry name" value="2,3-DIKETO-L-GULONATE TRAP TRANSPORTER SMALL PERMEASE PROTEIN YIAM"/>
    <property type="match status" value="1"/>
</dbReference>
<dbReference type="Proteomes" id="UP001229025">
    <property type="component" value="Unassembled WGS sequence"/>
</dbReference>
<evidence type="ECO:0000313" key="13">
    <source>
        <dbReference type="Proteomes" id="UP001229025"/>
    </source>
</evidence>
<sequence>MRPESWLAALALGLIGIISLANVVVRYATDASFAFTEEFSVFLLVLLTLAGASVAIRRQAHIRIALLEDVLPLPLWRLVVVLQTLAVLVVLGLVVWFGGTFALEEYQWDSLSPGLGLPNWWYVIWLPILALAMAWRQLQQCVERLAQGPGQGPGQNAAPEHKESDHES</sequence>
<evidence type="ECO:0000256" key="1">
    <source>
        <dbReference type="ARBA" id="ARBA00004429"/>
    </source>
</evidence>
<feature type="transmembrane region" description="Helical" evidence="9">
    <location>
        <begin position="78"/>
        <end position="99"/>
    </location>
</feature>
<comment type="function">
    <text evidence="9">Part of the tripartite ATP-independent periplasmic (TRAP) transport system.</text>
</comment>
<evidence type="ECO:0000256" key="2">
    <source>
        <dbReference type="ARBA" id="ARBA00022448"/>
    </source>
</evidence>
<comment type="caution">
    <text evidence="12">The sequence shown here is derived from an EMBL/GenBank/DDBJ whole genome shotgun (WGS) entry which is preliminary data.</text>
</comment>
<dbReference type="InterPro" id="IPR007387">
    <property type="entry name" value="TRAP_DctQ"/>
</dbReference>
<keyword evidence="6 9" id="KW-1133">Transmembrane helix</keyword>
<feature type="region of interest" description="Disordered" evidence="10">
    <location>
        <begin position="148"/>
        <end position="168"/>
    </location>
</feature>
<dbReference type="RefSeq" id="WP_284726059.1">
    <property type="nucleotide sequence ID" value="NZ_JASCSA010000001.1"/>
</dbReference>
<dbReference type="PANTHER" id="PTHR35011">
    <property type="entry name" value="2,3-DIKETO-L-GULONATE TRAP TRANSPORTER SMALL PERMEASE PROTEIN YIAM"/>
    <property type="match status" value="1"/>
</dbReference>
<feature type="transmembrane region" description="Helical" evidence="9">
    <location>
        <begin position="39"/>
        <end position="57"/>
    </location>
</feature>
<evidence type="ECO:0000256" key="6">
    <source>
        <dbReference type="ARBA" id="ARBA00022989"/>
    </source>
</evidence>
<keyword evidence="4 9" id="KW-0997">Cell inner membrane</keyword>
<evidence type="ECO:0000256" key="7">
    <source>
        <dbReference type="ARBA" id="ARBA00023136"/>
    </source>
</evidence>
<proteinExistence type="inferred from homology"/>
<dbReference type="EMBL" id="JASCSA010000001">
    <property type="protein sequence ID" value="MDI5882776.1"/>
    <property type="molecule type" value="Genomic_DNA"/>
</dbReference>
<comment type="caution">
    <text evidence="9">Lacks conserved residue(s) required for the propagation of feature annotation.</text>
</comment>
<keyword evidence="2 9" id="KW-0813">Transport</keyword>
<evidence type="ECO:0000313" key="12">
    <source>
        <dbReference type="EMBL" id="MDI5882776.1"/>
    </source>
</evidence>
<evidence type="ECO:0000256" key="8">
    <source>
        <dbReference type="ARBA" id="ARBA00038436"/>
    </source>
</evidence>
<keyword evidence="5 9" id="KW-0812">Transmembrane</keyword>
<evidence type="ECO:0000256" key="5">
    <source>
        <dbReference type="ARBA" id="ARBA00022692"/>
    </source>
</evidence>
<keyword evidence="7 9" id="KW-0472">Membrane</keyword>
<comment type="subunit">
    <text evidence="9">The complex comprises the extracytoplasmic solute receptor protein and the two transmembrane proteins.</text>
</comment>
<evidence type="ECO:0000259" key="11">
    <source>
        <dbReference type="Pfam" id="PF04290"/>
    </source>
</evidence>
<reference evidence="13" key="2">
    <citation type="submission" date="2023-07" db="EMBL/GenBank/DDBJ databases">
        <title>Genome-based characterization of strain KMM 296 and proposal for reclassification of Cobetia litoralis and Cobetia pacifica, and emended description of the species Cobetia amphilecti and Cobetia marina.</title>
        <authorList>
            <person name="Balabanova L."/>
            <person name="Nedashkovskaya O."/>
        </authorList>
    </citation>
    <scope>NUCLEOTIDE SEQUENCE [LARGE SCALE GENOMIC DNA]</scope>
    <source>
        <strain evidence="13">NRIC 0815</strain>
    </source>
</reference>
<protein>
    <recommendedName>
        <fullName evidence="9">TRAP transporter small permease protein</fullName>
    </recommendedName>
</protein>
<reference evidence="12 13" key="1">
    <citation type="submission" date="2023-04" db="EMBL/GenBank/DDBJ databases">
        <authorList>
            <person name="Otstavnykh N."/>
            <person name="Seitkalieva A."/>
            <person name="Bystritskaya E."/>
        </authorList>
    </citation>
    <scope>NUCLEOTIDE SEQUENCE [LARGE SCALE GENOMIC DNA]</scope>
    <source>
        <strain evidence="12 13">NRIC 0815</strain>
    </source>
</reference>
<dbReference type="Pfam" id="PF04290">
    <property type="entry name" value="DctQ"/>
    <property type="match status" value="1"/>
</dbReference>
<evidence type="ECO:0000256" key="4">
    <source>
        <dbReference type="ARBA" id="ARBA00022519"/>
    </source>
</evidence>
<name>A0ABT6UJ72_9GAMM</name>
<gene>
    <name evidence="12" type="ORF">QLT01_00235</name>
</gene>
<dbReference type="InterPro" id="IPR055348">
    <property type="entry name" value="DctQ"/>
</dbReference>
<organism evidence="12 13">
    <name type="scientific">Cobetia amphilecti</name>
    <dbReference type="NCBI Taxonomy" id="1055104"/>
    <lineage>
        <taxon>Bacteria</taxon>
        <taxon>Pseudomonadati</taxon>
        <taxon>Pseudomonadota</taxon>
        <taxon>Gammaproteobacteria</taxon>
        <taxon>Oceanospirillales</taxon>
        <taxon>Halomonadaceae</taxon>
        <taxon>Cobetia</taxon>
    </lineage>
</organism>
<evidence type="ECO:0000256" key="3">
    <source>
        <dbReference type="ARBA" id="ARBA00022475"/>
    </source>
</evidence>
<feature type="domain" description="Tripartite ATP-independent periplasmic transporters DctQ component" evidence="11">
    <location>
        <begin position="17"/>
        <end position="145"/>
    </location>
</feature>
<feature type="transmembrane region" description="Helical" evidence="9">
    <location>
        <begin position="119"/>
        <end position="135"/>
    </location>
</feature>